<keyword evidence="8" id="KW-0547">Nucleotide-binding</keyword>
<evidence type="ECO:0000256" key="10">
    <source>
        <dbReference type="ARBA" id="ARBA00023034"/>
    </source>
</evidence>
<evidence type="ECO:0000256" key="11">
    <source>
        <dbReference type="ARBA" id="ARBA00023128"/>
    </source>
</evidence>
<reference evidence="20" key="1">
    <citation type="submission" date="2025-08" db="UniProtKB">
        <authorList>
            <consortium name="RefSeq"/>
        </authorList>
    </citation>
    <scope>IDENTIFICATION</scope>
</reference>
<evidence type="ECO:0000256" key="13">
    <source>
        <dbReference type="ARBA" id="ARBA00056809"/>
    </source>
</evidence>
<dbReference type="GO" id="GO:0005829">
    <property type="term" value="C:cytosol"/>
    <property type="evidence" value="ECO:0007669"/>
    <property type="project" value="UniProtKB-SubCell"/>
</dbReference>
<comment type="similarity">
    <text evidence="5">Belongs to the TRAFAC class TrmE-Era-EngA-EngB-Septin-like GTPase superfamily. AIG1/Toc34/Toc159-like paraseptin GTPase family. IAN subfamily.</text>
</comment>
<keyword evidence="12" id="KW-0342">GTP-binding</keyword>
<evidence type="ECO:0000256" key="4">
    <source>
        <dbReference type="ARBA" id="ARBA00004555"/>
    </source>
</evidence>
<evidence type="ECO:0000256" key="5">
    <source>
        <dbReference type="ARBA" id="ARBA00008535"/>
    </source>
</evidence>
<evidence type="ECO:0000256" key="6">
    <source>
        <dbReference type="ARBA" id="ARBA00022490"/>
    </source>
</evidence>
<feature type="domain" description="AIG1-type G" evidence="18">
    <location>
        <begin position="12"/>
        <end position="212"/>
    </location>
</feature>
<dbReference type="Pfam" id="PF04548">
    <property type="entry name" value="AIG1"/>
    <property type="match status" value="3"/>
</dbReference>
<dbReference type="PANTHER" id="PTHR10903">
    <property type="entry name" value="GTPASE, IMAP FAMILY MEMBER-RELATED"/>
    <property type="match status" value="1"/>
</dbReference>
<keyword evidence="11" id="KW-0496">Mitochondrion</keyword>
<dbReference type="GO" id="GO:0005794">
    <property type="term" value="C:Golgi apparatus"/>
    <property type="evidence" value="ECO:0007669"/>
    <property type="project" value="UniProtKB-SubCell"/>
</dbReference>
<keyword evidence="19" id="KW-1185">Reference proteome</keyword>
<evidence type="ECO:0000256" key="16">
    <source>
        <dbReference type="SAM" id="Coils"/>
    </source>
</evidence>
<dbReference type="InterPro" id="IPR045058">
    <property type="entry name" value="GIMA/IAN/Toc"/>
</dbReference>
<evidence type="ECO:0000313" key="20">
    <source>
        <dbReference type="RefSeq" id="XP_031417867.2"/>
    </source>
</evidence>
<sequence length="770" mass="87801">MLFLNAGDIPHPSEVRMVLLGCRTAGKSSSGNTILGREEFDLKGRTAQCVKRQGEVAGRQVTVVEAPGWWGNVNLEDTPELTKQEIVLSVSLCPPGPHAVLLVIEVDSSISKDKGYIWTEYIELLSESVWSNTMVLFTRGDWLEDTTIEKHIESEGEHLKRLIEKCGNRYHVLNNENRGDDAQVTQLLEKIENIFKGNRGHHFEMDRKRLEETQEKREKMEERAKEMKMKVEKQRQHLQSTKYRDEHPKLRVMMLGMTGSGMSKSGNTILGREAFKSEASALPVTKCCDSKSGFVEGRNITVIDTPAITTRKAEWLLEKVAPGPHVFLLVIPLRRFTEEDEKGVKWIESYFGEEALKFTIVLFTGGDQLNGKPFEDFLRESSKLQAILGHVEGRYHVFDNSFPEERCQVRGLIKKIEHVLISKLGYAYTHEERQKVKTDVRQEYEREKENAERTRIQELEKVKTAARQKYEREKENAERTRIQELEKMKSALIHEYEREKENAERTRIQEEKNMRDNQAYKAGIWMLLIILSVLTALALRFHHYPEDPVELPELRVMMLGKTGTGKSASGNTILGREAFKSGVSPLPVTKSCDSQSGVVEGRNITVIDTPTITTSKASCLSEKVDPGPHVFLLVIPLSRFTEVDGTEVKWIQSNFGEETLKFTIILFTGGDQMEQADAEQFLNESSRLQTLVSSTGGGYHIFDNKTPRGHGQVKGLLEKIELLLRKNTGYSYSDGLHEQVKTDVREEEERRGRGEEDKRRGRGEEEAENY</sequence>
<dbReference type="InterPro" id="IPR006703">
    <property type="entry name" value="G_AIG1"/>
</dbReference>
<dbReference type="PANTHER" id="PTHR10903:SF107">
    <property type="entry name" value="GTPASE IMAP FAMILY MEMBER 4-LIKE-RELATED"/>
    <property type="match status" value="1"/>
</dbReference>
<evidence type="ECO:0000256" key="3">
    <source>
        <dbReference type="ARBA" id="ARBA00004514"/>
    </source>
</evidence>
<dbReference type="OrthoDB" id="9982588at2759"/>
<evidence type="ECO:0000256" key="17">
    <source>
        <dbReference type="SAM" id="MobiDB-lite"/>
    </source>
</evidence>
<dbReference type="Proteomes" id="UP000515152">
    <property type="component" value="Chromosome 24"/>
</dbReference>
<feature type="coiled-coil region" evidence="16">
    <location>
        <begin position="434"/>
        <end position="513"/>
    </location>
</feature>
<evidence type="ECO:0000256" key="8">
    <source>
        <dbReference type="ARBA" id="ARBA00022741"/>
    </source>
</evidence>
<keyword evidence="9" id="KW-0256">Endoplasmic reticulum</keyword>
<feature type="domain" description="AIG1-type G" evidence="18">
    <location>
        <begin position="247"/>
        <end position="437"/>
    </location>
</feature>
<evidence type="ECO:0000256" key="15">
    <source>
        <dbReference type="ARBA" id="ARBA00077278"/>
    </source>
</evidence>
<organism evidence="19 20">
    <name type="scientific">Clupea harengus</name>
    <name type="common">Atlantic herring</name>
    <dbReference type="NCBI Taxonomy" id="7950"/>
    <lineage>
        <taxon>Eukaryota</taxon>
        <taxon>Metazoa</taxon>
        <taxon>Chordata</taxon>
        <taxon>Craniata</taxon>
        <taxon>Vertebrata</taxon>
        <taxon>Euteleostomi</taxon>
        <taxon>Actinopterygii</taxon>
        <taxon>Neopterygii</taxon>
        <taxon>Teleostei</taxon>
        <taxon>Clupei</taxon>
        <taxon>Clupeiformes</taxon>
        <taxon>Clupeoidei</taxon>
        <taxon>Clupeidae</taxon>
        <taxon>Clupea</taxon>
    </lineage>
</organism>
<evidence type="ECO:0000256" key="7">
    <source>
        <dbReference type="ARBA" id="ARBA00022737"/>
    </source>
</evidence>
<dbReference type="KEGG" id="char:105891501"/>
<keyword evidence="10" id="KW-0333">Golgi apparatus</keyword>
<dbReference type="FunFam" id="3.40.50.300:FF:000536">
    <property type="entry name" value="GTPase IMAP family member 8"/>
    <property type="match status" value="1"/>
</dbReference>
<gene>
    <name evidence="20" type="primary">LOC105891501</name>
</gene>
<dbReference type="GeneID" id="105891501"/>
<comment type="function">
    <text evidence="13">Exerts an anti-apoptotic effect in the immune system and is involved in responses to infections.</text>
</comment>
<comment type="subcellular location">
    <subcellularLocation>
        <location evidence="3">Cytoplasm</location>
        <location evidence="3">Cytosol</location>
    </subcellularLocation>
    <subcellularLocation>
        <location evidence="2">Endoplasmic reticulum</location>
    </subcellularLocation>
    <subcellularLocation>
        <location evidence="4">Golgi apparatus</location>
    </subcellularLocation>
    <subcellularLocation>
        <location evidence="1">Mitochondrion</location>
    </subcellularLocation>
</comment>
<dbReference type="GO" id="GO:0005525">
    <property type="term" value="F:GTP binding"/>
    <property type="evidence" value="ECO:0007669"/>
    <property type="project" value="UniProtKB-KW"/>
</dbReference>
<dbReference type="PROSITE" id="PS51720">
    <property type="entry name" value="G_AIG1"/>
    <property type="match status" value="3"/>
</dbReference>
<feature type="domain" description="AIG1-type G" evidence="18">
    <location>
        <begin position="551"/>
        <end position="741"/>
    </location>
</feature>
<evidence type="ECO:0000256" key="14">
    <source>
        <dbReference type="ARBA" id="ARBA00073539"/>
    </source>
</evidence>
<keyword evidence="7" id="KW-0677">Repeat</keyword>
<dbReference type="FunFam" id="3.40.50.300:FF:000366">
    <property type="entry name" value="GTPase, IMAP family member 2"/>
    <property type="match status" value="1"/>
</dbReference>
<feature type="compositionally biased region" description="Basic and acidic residues" evidence="17">
    <location>
        <begin position="735"/>
        <end position="764"/>
    </location>
</feature>
<dbReference type="FunFam" id="3.40.50.300:FF:001809">
    <property type="entry name" value="Si:ch1073-365p7.2"/>
    <property type="match status" value="1"/>
</dbReference>
<protein>
    <recommendedName>
        <fullName evidence="14">GTPase IMAP family member 8</fullName>
    </recommendedName>
    <alternativeName>
        <fullName evidence="15">Immune-associated nucleotide-binding protein 9</fullName>
    </alternativeName>
</protein>
<evidence type="ECO:0000256" key="9">
    <source>
        <dbReference type="ARBA" id="ARBA00022824"/>
    </source>
</evidence>
<keyword evidence="16" id="KW-0175">Coiled coil</keyword>
<keyword evidence="6" id="KW-0963">Cytoplasm</keyword>
<accession>A0A6P8F3Y7</accession>
<name>A0A6P8F3Y7_CLUHA</name>
<evidence type="ECO:0000259" key="18">
    <source>
        <dbReference type="PROSITE" id="PS51720"/>
    </source>
</evidence>
<proteinExistence type="inferred from homology"/>
<dbReference type="AlphaFoldDB" id="A0A6P8F3Y7"/>
<feature type="coiled-coil region" evidence="16">
    <location>
        <begin position="203"/>
        <end position="237"/>
    </location>
</feature>
<dbReference type="GO" id="GO:0005783">
    <property type="term" value="C:endoplasmic reticulum"/>
    <property type="evidence" value="ECO:0007669"/>
    <property type="project" value="UniProtKB-SubCell"/>
</dbReference>
<evidence type="ECO:0000256" key="1">
    <source>
        <dbReference type="ARBA" id="ARBA00004173"/>
    </source>
</evidence>
<dbReference type="RefSeq" id="XP_031417867.2">
    <property type="nucleotide sequence ID" value="XM_031562007.2"/>
</dbReference>
<evidence type="ECO:0000256" key="2">
    <source>
        <dbReference type="ARBA" id="ARBA00004240"/>
    </source>
</evidence>
<evidence type="ECO:0000256" key="12">
    <source>
        <dbReference type="ARBA" id="ARBA00023134"/>
    </source>
</evidence>
<feature type="region of interest" description="Disordered" evidence="17">
    <location>
        <begin position="735"/>
        <end position="770"/>
    </location>
</feature>
<dbReference type="GO" id="GO:0005739">
    <property type="term" value="C:mitochondrion"/>
    <property type="evidence" value="ECO:0007669"/>
    <property type="project" value="UniProtKB-SubCell"/>
</dbReference>
<evidence type="ECO:0000313" key="19">
    <source>
        <dbReference type="Proteomes" id="UP000515152"/>
    </source>
</evidence>